<dbReference type="EMBL" id="JARJCW010000002">
    <property type="protein sequence ID" value="KAJ7229030.1"/>
    <property type="molecule type" value="Genomic_DNA"/>
</dbReference>
<feature type="non-terminal residue" evidence="1">
    <location>
        <position position="1"/>
    </location>
</feature>
<evidence type="ECO:0000313" key="1">
    <source>
        <dbReference type="EMBL" id="KAJ7229030.1"/>
    </source>
</evidence>
<comment type="caution">
    <text evidence="1">The sequence shown here is derived from an EMBL/GenBank/DDBJ whole genome shotgun (WGS) entry which is preliminary data.</text>
</comment>
<dbReference type="InterPro" id="IPR009057">
    <property type="entry name" value="Homeodomain-like_sf"/>
</dbReference>
<dbReference type="SUPFAM" id="SSF46689">
    <property type="entry name" value="Homeodomain-like"/>
    <property type="match status" value="1"/>
</dbReference>
<dbReference type="Proteomes" id="UP001219525">
    <property type="component" value="Unassembled WGS sequence"/>
</dbReference>
<protein>
    <recommendedName>
        <fullName evidence="3">Transposase</fullName>
    </recommendedName>
</protein>
<sequence length="139" mass="16163">ISIDLDMPLRVVQRVLETWQATGMVSRNRAGVGRPLKLRPQHYRYIAALLQQKPDMYRDELQLQLLLVYKVEISLPTLTRTLKRMGYTNKKVCYLTLTRLSALSRYPPNYLVFADEAAVNILTTYHINGWSQKGLRARK</sequence>
<evidence type="ECO:0008006" key="3">
    <source>
        <dbReference type="Google" id="ProtNLM"/>
    </source>
</evidence>
<proteinExistence type="predicted"/>
<name>A0AAD6YTX6_9AGAR</name>
<reference evidence="1" key="1">
    <citation type="submission" date="2023-03" db="EMBL/GenBank/DDBJ databases">
        <title>Massive genome expansion in bonnet fungi (Mycena s.s.) driven by repeated elements and novel gene families across ecological guilds.</title>
        <authorList>
            <consortium name="Lawrence Berkeley National Laboratory"/>
            <person name="Harder C.B."/>
            <person name="Miyauchi S."/>
            <person name="Viragh M."/>
            <person name="Kuo A."/>
            <person name="Thoen E."/>
            <person name="Andreopoulos B."/>
            <person name="Lu D."/>
            <person name="Skrede I."/>
            <person name="Drula E."/>
            <person name="Henrissat B."/>
            <person name="Morin E."/>
            <person name="Kohler A."/>
            <person name="Barry K."/>
            <person name="LaButti K."/>
            <person name="Morin E."/>
            <person name="Salamov A."/>
            <person name="Lipzen A."/>
            <person name="Mereny Z."/>
            <person name="Hegedus B."/>
            <person name="Baldrian P."/>
            <person name="Stursova M."/>
            <person name="Weitz H."/>
            <person name="Taylor A."/>
            <person name="Grigoriev I.V."/>
            <person name="Nagy L.G."/>
            <person name="Martin F."/>
            <person name="Kauserud H."/>
        </authorList>
    </citation>
    <scope>NUCLEOTIDE SEQUENCE</scope>
    <source>
        <strain evidence="1">9144</strain>
    </source>
</reference>
<dbReference type="AlphaFoldDB" id="A0AAD6YTX6"/>
<organism evidence="1 2">
    <name type="scientific">Mycena pura</name>
    <dbReference type="NCBI Taxonomy" id="153505"/>
    <lineage>
        <taxon>Eukaryota</taxon>
        <taxon>Fungi</taxon>
        <taxon>Dikarya</taxon>
        <taxon>Basidiomycota</taxon>
        <taxon>Agaricomycotina</taxon>
        <taxon>Agaricomycetes</taxon>
        <taxon>Agaricomycetidae</taxon>
        <taxon>Agaricales</taxon>
        <taxon>Marasmiineae</taxon>
        <taxon>Mycenaceae</taxon>
        <taxon>Mycena</taxon>
    </lineage>
</organism>
<evidence type="ECO:0000313" key="2">
    <source>
        <dbReference type="Proteomes" id="UP001219525"/>
    </source>
</evidence>
<keyword evidence="2" id="KW-1185">Reference proteome</keyword>
<gene>
    <name evidence="1" type="ORF">GGX14DRAFT_344831</name>
</gene>
<accession>A0AAD6YTX6</accession>